<feature type="transmembrane region" description="Helical" evidence="11">
    <location>
        <begin position="74"/>
        <end position="97"/>
    </location>
</feature>
<reference evidence="14" key="1">
    <citation type="submission" date="2019-05" db="EMBL/GenBank/DDBJ databases">
        <title>Isolation, diversity and antifungal activity of Actinobacteria from wheat.</title>
        <authorList>
            <person name="Yu B."/>
        </authorList>
    </citation>
    <scope>NUCLEOTIDE SEQUENCE [LARGE SCALE GENOMIC DNA]</scope>
    <source>
        <strain evidence="14">NEAU-HEGS1-5</strain>
    </source>
</reference>
<dbReference type="InterPro" id="IPR036890">
    <property type="entry name" value="HATPase_C_sf"/>
</dbReference>
<evidence type="ECO:0000259" key="12">
    <source>
        <dbReference type="PROSITE" id="PS50109"/>
    </source>
</evidence>
<evidence type="ECO:0000256" key="6">
    <source>
        <dbReference type="ARBA" id="ARBA00022692"/>
    </source>
</evidence>
<keyword evidence="6 11" id="KW-0812">Transmembrane</keyword>
<accession>A0A5R8YUD1</accession>
<dbReference type="Gene3D" id="6.10.340.10">
    <property type="match status" value="1"/>
</dbReference>
<comment type="subcellular location">
    <subcellularLocation>
        <location evidence="2">Cell membrane</location>
    </subcellularLocation>
</comment>
<keyword evidence="9" id="KW-0902">Two-component regulatory system</keyword>
<keyword evidence="10 11" id="KW-0472">Membrane</keyword>
<dbReference type="SUPFAM" id="SSF55874">
    <property type="entry name" value="ATPase domain of HSP90 chaperone/DNA topoisomerase II/histidine kinase"/>
    <property type="match status" value="1"/>
</dbReference>
<dbReference type="InterPro" id="IPR004358">
    <property type="entry name" value="Sig_transdc_His_kin-like_C"/>
</dbReference>
<dbReference type="PRINTS" id="PR00344">
    <property type="entry name" value="BCTRLSENSOR"/>
</dbReference>
<evidence type="ECO:0000256" key="7">
    <source>
        <dbReference type="ARBA" id="ARBA00022777"/>
    </source>
</evidence>
<dbReference type="Proteomes" id="UP000309033">
    <property type="component" value="Unassembled WGS sequence"/>
</dbReference>
<dbReference type="Pfam" id="PF00672">
    <property type="entry name" value="HAMP"/>
    <property type="match status" value="1"/>
</dbReference>
<evidence type="ECO:0000259" key="13">
    <source>
        <dbReference type="PROSITE" id="PS50885"/>
    </source>
</evidence>
<keyword evidence="5" id="KW-0808">Transferase</keyword>
<keyword evidence="8 11" id="KW-1133">Transmembrane helix</keyword>
<dbReference type="Pfam" id="PF00512">
    <property type="entry name" value="HisKA"/>
    <property type="match status" value="1"/>
</dbReference>
<feature type="transmembrane region" description="Helical" evidence="11">
    <location>
        <begin position="12"/>
        <end position="35"/>
    </location>
</feature>
<dbReference type="CDD" id="cd06225">
    <property type="entry name" value="HAMP"/>
    <property type="match status" value="1"/>
</dbReference>
<organism evidence="14 15">
    <name type="scientific">Microbispora triticiradicis</name>
    <dbReference type="NCBI Taxonomy" id="2200763"/>
    <lineage>
        <taxon>Bacteria</taxon>
        <taxon>Bacillati</taxon>
        <taxon>Actinomycetota</taxon>
        <taxon>Actinomycetes</taxon>
        <taxon>Streptosporangiales</taxon>
        <taxon>Streptosporangiaceae</taxon>
        <taxon>Microbispora</taxon>
    </lineage>
</organism>
<dbReference type="SMART" id="SM00388">
    <property type="entry name" value="HisKA"/>
    <property type="match status" value="1"/>
</dbReference>
<evidence type="ECO:0000256" key="3">
    <source>
        <dbReference type="ARBA" id="ARBA00012438"/>
    </source>
</evidence>
<dbReference type="OrthoDB" id="3224230at2"/>
<dbReference type="InterPro" id="IPR036097">
    <property type="entry name" value="HisK_dim/P_sf"/>
</dbReference>
<dbReference type="AlphaFoldDB" id="A0A5R8YUD1"/>
<dbReference type="InterPro" id="IPR003594">
    <property type="entry name" value="HATPase_dom"/>
</dbReference>
<dbReference type="GO" id="GO:0005886">
    <property type="term" value="C:plasma membrane"/>
    <property type="evidence" value="ECO:0007669"/>
    <property type="project" value="UniProtKB-SubCell"/>
</dbReference>
<dbReference type="Gene3D" id="1.10.287.130">
    <property type="match status" value="1"/>
</dbReference>
<evidence type="ECO:0000256" key="10">
    <source>
        <dbReference type="ARBA" id="ARBA00023136"/>
    </source>
</evidence>
<dbReference type="InterPro" id="IPR005467">
    <property type="entry name" value="His_kinase_dom"/>
</dbReference>
<evidence type="ECO:0000256" key="2">
    <source>
        <dbReference type="ARBA" id="ARBA00004236"/>
    </source>
</evidence>
<dbReference type="Pfam" id="PF02518">
    <property type="entry name" value="HATPase_c"/>
    <property type="match status" value="1"/>
</dbReference>
<keyword evidence="4" id="KW-0597">Phosphoprotein</keyword>
<dbReference type="EC" id="2.7.13.3" evidence="3"/>
<proteinExistence type="predicted"/>
<dbReference type="Gene3D" id="3.30.565.10">
    <property type="entry name" value="Histidine kinase-like ATPase, C-terminal domain"/>
    <property type="match status" value="1"/>
</dbReference>
<dbReference type="GO" id="GO:0000155">
    <property type="term" value="F:phosphorelay sensor kinase activity"/>
    <property type="evidence" value="ECO:0007669"/>
    <property type="project" value="InterPro"/>
</dbReference>
<dbReference type="PROSITE" id="PS50885">
    <property type="entry name" value="HAMP"/>
    <property type="match status" value="1"/>
</dbReference>
<dbReference type="PROSITE" id="PS50109">
    <property type="entry name" value="HIS_KIN"/>
    <property type="match status" value="1"/>
</dbReference>
<sequence>MEGSVRTVRLRLTLLYTGLFLVAGALLVALVYVLARFSPFPGPAPAPTAPGGGGPPAGTLGPDHVEQAANLHRLLVNSLVAFAVAAFAAMVLGWFAAGRALRLLGAMTATVRRITAERLDRRLPVSGPDDELRRLAVTFNDLLDRLEGAFTAQRRFVANASHELRTPLTLQRATAEIALADPEADAESLRAVLGRMLAAGEHQERLIEALLTLARSQEGLHRRERLDLAAVTAQALRHGDDPGPRIEASLHPAPAFADPALIERLVANLLDNARRYNVPGGWITAWTGVTGGRPTLRIRNSGPPIPAERVPLLLQPFQRLESGRKAGRDGLGLGLSIVAAIAEAHHGTLEVRPLSEGGLDVTVALPGPVLEEGQA</sequence>
<dbReference type="PANTHER" id="PTHR45436">
    <property type="entry name" value="SENSOR HISTIDINE KINASE YKOH"/>
    <property type="match status" value="1"/>
</dbReference>
<feature type="domain" description="Histidine kinase" evidence="12">
    <location>
        <begin position="159"/>
        <end position="369"/>
    </location>
</feature>
<dbReference type="CDD" id="cd00082">
    <property type="entry name" value="HisKA"/>
    <property type="match status" value="1"/>
</dbReference>
<comment type="catalytic activity">
    <reaction evidence="1">
        <text>ATP + protein L-histidine = ADP + protein N-phospho-L-histidine.</text>
        <dbReference type="EC" id="2.7.13.3"/>
    </reaction>
</comment>
<dbReference type="SMART" id="SM00304">
    <property type="entry name" value="HAMP"/>
    <property type="match status" value="1"/>
</dbReference>
<dbReference type="InterPro" id="IPR050428">
    <property type="entry name" value="TCS_sensor_his_kinase"/>
</dbReference>
<evidence type="ECO:0000313" key="14">
    <source>
        <dbReference type="EMBL" id="TLP57118.1"/>
    </source>
</evidence>
<dbReference type="PANTHER" id="PTHR45436:SF5">
    <property type="entry name" value="SENSOR HISTIDINE KINASE TRCS"/>
    <property type="match status" value="1"/>
</dbReference>
<evidence type="ECO:0000313" key="15">
    <source>
        <dbReference type="Proteomes" id="UP000309033"/>
    </source>
</evidence>
<evidence type="ECO:0000256" key="4">
    <source>
        <dbReference type="ARBA" id="ARBA00022553"/>
    </source>
</evidence>
<dbReference type="SUPFAM" id="SSF158472">
    <property type="entry name" value="HAMP domain-like"/>
    <property type="match status" value="1"/>
</dbReference>
<dbReference type="SMART" id="SM00387">
    <property type="entry name" value="HATPase_c"/>
    <property type="match status" value="1"/>
</dbReference>
<dbReference type="InterPro" id="IPR003660">
    <property type="entry name" value="HAMP_dom"/>
</dbReference>
<protein>
    <recommendedName>
        <fullName evidence="3">histidine kinase</fullName>
        <ecNumber evidence="3">2.7.13.3</ecNumber>
    </recommendedName>
</protein>
<dbReference type="InterPro" id="IPR003661">
    <property type="entry name" value="HisK_dim/P_dom"/>
</dbReference>
<evidence type="ECO:0000256" key="9">
    <source>
        <dbReference type="ARBA" id="ARBA00023012"/>
    </source>
</evidence>
<dbReference type="EMBL" id="VANP01000008">
    <property type="protein sequence ID" value="TLP57118.1"/>
    <property type="molecule type" value="Genomic_DNA"/>
</dbReference>
<keyword evidence="7" id="KW-0418">Kinase</keyword>
<keyword evidence="15" id="KW-1185">Reference proteome</keyword>
<dbReference type="SUPFAM" id="SSF47384">
    <property type="entry name" value="Homodimeric domain of signal transducing histidine kinase"/>
    <property type="match status" value="1"/>
</dbReference>
<comment type="caution">
    <text evidence="14">The sequence shown here is derived from an EMBL/GenBank/DDBJ whole genome shotgun (WGS) entry which is preliminary data.</text>
</comment>
<evidence type="ECO:0000256" key="8">
    <source>
        <dbReference type="ARBA" id="ARBA00022989"/>
    </source>
</evidence>
<evidence type="ECO:0000256" key="5">
    <source>
        <dbReference type="ARBA" id="ARBA00022679"/>
    </source>
</evidence>
<evidence type="ECO:0000256" key="1">
    <source>
        <dbReference type="ARBA" id="ARBA00000085"/>
    </source>
</evidence>
<evidence type="ECO:0000256" key="11">
    <source>
        <dbReference type="SAM" id="Phobius"/>
    </source>
</evidence>
<feature type="domain" description="HAMP" evidence="13">
    <location>
        <begin position="98"/>
        <end position="151"/>
    </location>
</feature>
<gene>
    <name evidence="14" type="ORF">FED44_22220</name>
</gene>
<name>A0A5R8YUD1_9ACTN</name>